<organism evidence="1 2">
    <name type="scientific">Alteromonas macleodii</name>
    <name type="common">Pseudoalteromonas macleodii</name>
    <dbReference type="NCBI Taxonomy" id="28108"/>
    <lineage>
        <taxon>Bacteria</taxon>
        <taxon>Pseudomonadati</taxon>
        <taxon>Pseudomonadota</taxon>
        <taxon>Gammaproteobacteria</taxon>
        <taxon>Alteromonadales</taxon>
        <taxon>Alteromonadaceae</taxon>
        <taxon>Alteromonas/Salinimonas group</taxon>
        <taxon>Alteromonas</taxon>
    </lineage>
</organism>
<protein>
    <submittedName>
        <fullName evidence="1">Membrane protein</fullName>
    </submittedName>
</protein>
<evidence type="ECO:0000313" key="1">
    <source>
        <dbReference type="EMBL" id="OES25476.1"/>
    </source>
</evidence>
<comment type="caution">
    <text evidence="1">The sequence shown here is derived from an EMBL/GenBank/DDBJ whole genome shotgun (WGS) entry which is preliminary data.</text>
</comment>
<evidence type="ECO:0000313" key="2">
    <source>
        <dbReference type="Proteomes" id="UP000095392"/>
    </source>
</evidence>
<proteinExistence type="predicted"/>
<dbReference type="EMBL" id="MIPY01000048">
    <property type="protein sequence ID" value="OES25476.1"/>
    <property type="molecule type" value="Genomic_DNA"/>
</dbReference>
<reference evidence="1 2" key="1">
    <citation type="submission" date="2016-09" db="EMBL/GenBank/DDBJ databases">
        <title>Draft Genome Sequence of four Alteromonas macleodii strains isolated from copper coupons and grown long-term at elevated copper levels.</title>
        <authorList>
            <person name="Cusick K."/>
            <person name="Dale J."/>
            <person name="Little B."/>
            <person name="Biffinger J."/>
        </authorList>
    </citation>
    <scope>NUCLEOTIDE SEQUENCE [LARGE SCALE GENOMIC DNA]</scope>
    <source>
        <strain evidence="1 2">KCP01</strain>
    </source>
</reference>
<accession>A0AB36FLJ2</accession>
<sequence>MNCTVFGAGISFIAITATSKPLISGIVNVIGLALGVLLN</sequence>
<keyword evidence="2" id="KW-1185">Reference proteome</keyword>
<dbReference type="Proteomes" id="UP000095392">
    <property type="component" value="Unassembled WGS sequence"/>
</dbReference>
<dbReference type="AlphaFoldDB" id="A0AB36FLJ2"/>
<gene>
    <name evidence="1" type="ORF">BFV95_4405</name>
</gene>
<name>A0AB36FLJ2_ALTMA</name>